<dbReference type="PANTHER" id="PTHR32322:SF2">
    <property type="entry name" value="EAMA DOMAIN-CONTAINING PROTEIN"/>
    <property type="match status" value="1"/>
</dbReference>
<evidence type="ECO:0000256" key="6">
    <source>
        <dbReference type="SAM" id="Phobius"/>
    </source>
</evidence>
<comment type="subcellular location">
    <subcellularLocation>
        <location evidence="1">Endomembrane system</location>
        <topology evidence="1">Multi-pass membrane protein</topology>
    </subcellularLocation>
</comment>
<evidence type="ECO:0000256" key="3">
    <source>
        <dbReference type="ARBA" id="ARBA00022692"/>
    </source>
</evidence>
<feature type="transmembrane region" description="Helical" evidence="6">
    <location>
        <begin position="32"/>
        <end position="51"/>
    </location>
</feature>
<feature type="transmembrane region" description="Helical" evidence="6">
    <location>
        <begin position="233"/>
        <end position="252"/>
    </location>
</feature>
<keyword evidence="5 6" id="KW-0472">Membrane</keyword>
<comment type="caution">
    <text evidence="8">The sequence shown here is derived from an EMBL/GenBank/DDBJ whole genome shotgun (WGS) entry which is preliminary data.</text>
</comment>
<feature type="transmembrane region" description="Helical" evidence="6">
    <location>
        <begin position="63"/>
        <end position="87"/>
    </location>
</feature>
<evidence type="ECO:0000259" key="7">
    <source>
        <dbReference type="Pfam" id="PF00892"/>
    </source>
</evidence>
<feature type="transmembrane region" description="Helical" evidence="6">
    <location>
        <begin position="120"/>
        <end position="138"/>
    </location>
</feature>
<protein>
    <submittedName>
        <fullName evidence="8">EamA family transporter</fullName>
    </submittedName>
</protein>
<dbReference type="EMBL" id="JAAAMV010000019">
    <property type="protein sequence ID" value="NBD26167.1"/>
    <property type="molecule type" value="Genomic_DNA"/>
</dbReference>
<accession>A0ABW9XU15</accession>
<evidence type="ECO:0000256" key="1">
    <source>
        <dbReference type="ARBA" id="ARBA00004127"/>
    </source>
</evidence>
<dbReference type="Gene3D" id="1.10.3730.20">
    <property type="match status" value="2"/>
</dbReference>
<dbReference type="InterPro" id="IPR037185">
    <property type="entry name" value="EmrE-like"/>
</dbReference>
<sequence>MWFAAAVSSALLFGLAGWWMKVSQMQGGSSAYLFLGLYLSGTAGFGVHGLVEDTLRGALNDPRIWIAGLLIGAGSALGNALFMKALACGPASLTSPLTNMNIVLVIALGTFAYDEALTGFELAGVLLLLTAVVLISVKFGGKQTAIRPKWHLYVGLGILLFALRNGGLKVTEEMGLGGTPVLFVAYLLSFGGFAWVAARERTQVRSLGKLGAHSLQASTLDRSSRANAVGLKWGLLAGLFSYAGLQLYAVALQTGQASIAGPIFAANSLVVAAGAIVLYRERLNALQWSAFVLTFAGLILIRL</sequence>
<dbReference type="Pfam" id="PF00892">
    <property type="entry name" value="EamA"/>
    <property type="match status" value="2"/>
</dbReference>
<evidence type="ECO:0000313" key="8">
    <source>
        <dbReference type="EMBL" id="NBD26167.1"/>
    </source>
</evidence>
<keyword evidence="9" id="KW-1185">Reference proteome</keyword>
<dbReference type="InterPro" id="IPR000620">
    <property type="entry name" value="EamA_dom"/>
</dbReference>
<dbReference type="Proteomes" id="UP000665561">
    <property type="component" value="Unassembled WGS sequence"/>
</dbReference>
<feature type="transmembrane region" description="Helical" evidence="6">
    <location>
        <begin position="150"/>
        <end position="168"/>
    </location>
</feature>
<proteinExistence type="inferred from homology"/>
<feature type="domain" description="EamA" evidence="7">
    <location>
        <begin position="227"/>
        <end position="302"/>
    </location>
</feature>
<organism evidence="8 9">
    <name type="scientific">Paenibacillus glycinis</name>
    <dbReference type="NCBI Taxonomy" id="2697035"/>
    <lineage>
        <taxon>Bacteria</taxon>
        <taxon>Bacillati</taxon>
        <taxon>Bacillota</taxon>
        <taxon>Bacilli</taxon>
        <taxon>Bacillales</taxon>
        <taxon>Paenibacillaceae</taxon>
        <taxon>Paenibacillus</taxon>
    </lineage>
</organism>
<evidence type="ECO:0000313" key="9">
    <source>
        <dbReference type="Proteomes" id="UP000665561"/>
    </source>
</evidence>
<feature type="transmembrane region" description="Helical" evidence="6">
    <location>
        <begin position="180"/>
        <end position="198"/>
    </location>
</feature>
<dbReference type="InterPro" id="IPR050638">
    <property type="entry name" value="AA-Vitamin_Transporters"/>
</dbReference>
<dbReference type="SUPFAM" id="SSF103481">
    <property type="entry name" value="Multidrug resistance efflux transporter EmrE"/>
    <property type="match status" value="2"/>
</dbReference>
<name>A0ABW9XU15_9BACL</name>
<evidence type="ECO:0000256" key="2">
    <source>
        <dbReference type="ARBA" id="ARBA00007362"/>
    </source>
</evidence>
<feature type="transmembrane region" description="Helical" evidence="6">
    <location>
        <begin position="259"/>
        <end position="279"/>
    </location>
</feature>
<dbReference type="PANTHER" id="PTHR32322">
    <property type="entry name" value="INNER MEMBRANE TRANSPORTER"/>
    <property type="match status" value="1"/>
</dbReference>
<evidence type="ECO:0000256" key="5">
    <source>
        <dbReference type="ARBA" id="ARBA00023136"/>
    </source>
</evidence>
<keyword evidence="4 6" id="KW-1133">Transmembrane helix</keyword>
<feature type="domain" description="EamA" evidence="7">
    <location>
        <begin position="3"/>
        <end position="136"/>
    </location>
</feature>
<feature type="transmembrane region" description="Helical" evidence="6">
    <location>
        <begin position="285"/>
        <end position="301"/>
    </location>
</feature>
<dbReference type="RefSeq" id="WP_161744975.1">
    <property type="nucleotide sequence ID" value="NZ_JAAAMV010000019.1"/>
</dbReference>
<reference evidence="8 9" key="1">
    <citation type="submission" date="2020-01" db="EMBL/GenBank/DDBJ databases">
        <title>Paenibacillus soybeanensis sp. nov. isolated from the nodules of soybean (Glycine max(L.) Merr).</title>
        <authorList>
            <person name="Wang H."/>
        </authorList>
    </citation>
    <scope>NUCLEOTIDE SEQUENCE [LARGE SCALE GENOMIC DNA]</scope>
    <source>
        <strain evidence="8 9">T1</strain>
    </source>
</reference>
<gene>
    <name evidence="8" type="ORF">GT019_20015</name>
</gene>
<keyword evidence="3 6" id="KW-0812">Transmembrane</keyword>
<comment type="similarity">
    <text evidence="2">Belongs to the EamA transporter family.</text>
</comment>
<evidence type="ECO:0000256" key="4">
    <source>
        <dbReference type="ARBA" id="ARBA00022989"/>
    </source>
</evidence>